<organism evidence="19 20">
    <name type="scientific">Mixia osmundae (strain CBS 9802 / IAM 14324 / JCM 22182 / KY 12970)</name>
    <dbReference type="NCBI Taxonomy" id="764103"/>
    <lineage>
        <taxon>Eukaryota</taxon>
        <taxon>Fungi</taxon>
        <taxon>Dikarya</taxon>
        <taxon>Basidiomycota</taxon>
        <taxon>Pucciniomycotina</taxon>
        <taxon>Mixiomycetes</taxon>
        <taxon>Mixiales</taxon>
        <taxon>Mixiaceae</taxon>
        <taxon>Mixia</taxon>
    </lineage>
</organism>
<dbReference type="OrthoDB" id="272303at2759"/>
<dbReference type="InterPro" id="IPR035587">
    <property type="entry name" value="DUS-like_FMN-bd"/>
</dbReference>
<feature type="region of interest" description="Disordered" evidence="17">
    <location>
        <begin position="483"/>
        <end position="542"/>
    </location>
</feature>
<keyword evidence="2" id="KW-0285">Flavoprotein</keyword>
<evidence type="ECO:0000259" key="18">
    <source>
        <dbReference type="Pfam" id="PF01207"/>
    </source>
</evidence>
<keyword evidence="6" id="KW-0521">NADP</keyword>
<dbReference type="FunCoup" id="G7E759">
    <property type="interactions" value="318"/>
</dbReference>
<evidence type="ECO:0000256" key="3">
    <source>
        <dbReference type="ARBA" id="ARBA00022643"/>
    </source>
</evidence>
<evidence type="ECO:0000256" key="7">
    <source>
        <dbReference type="ARBA" id="ARBA00023002"/>
    </source>
</evidence>
<dbReference type="Gene3D" id="3.20.20.70">
    <property type="entry name" value="Aldolase class I"/>
    <property type="match status" value="1"/>
</dbReference>
<dbReference type="PANTHER" id="PTHR11082:SF5">
    <property type="entry name" value="TRNA-DIHYDROURIDINE(16_17) SYNTHASE [NAD(P)(+)]-LIKE"/>
    <property type="match status" value="1"/>
</dbReference>
<feature type="domain" description="DUS-like FMN-binding" evidence="18">
    <location>
        <begin position="26"/>
        <end position="314"/>
    </location>
</feature>
<evidence type="ECO:0000256" key="9">
    <source>
        <dbReference type="ARBA" id="ARBA00038313"/>
    </source>
</evidence>
<evidence type="ECO:0000256" key="1">
    <source>
        <dbReference type="ARBA" id="ARBA00001917"/>
    </source>
</evidence>
<evidence type="ECO:0000256" key="2">
    <source>
        <dbReference type="ARBA" id="ARBA00022630"/>
    </source>
</evidence>
<keyword evidence="5" id="KW-0819">tRNA processing</keyword>
<evidence type="ECO:0000256" key="5">
    <source>
        <dbReference type="ARBA" id="ARBA00022694"/>
    </source>
</evidence>
<dbReference type="CDD" id="cd02801">
    <property type="entry name" value="DUS_like_FMN"/>
    <property type="match status" value="1"/>
</dbReference>
<evidence type="ECO:0000256" key="8">
    <source>
        <dbReference type="ARBA" id="ARBA00023027"/>
    </source>
</evidence>
<dbReference type="GO" id="GO:0006397">
    <property type="term" value="P:mRNA processing"/>
    <property type="evidence" value="ECO:0007669"/>
    <property type="project" value="UniProtKB-KW"/>
</dbReference>
<dbReference type="InterPro" id="IPR013785">
    <property type="entry name" value="Aldolase_TIM"/>
</dbReference>
<comment type="catalytic activity">
    <reaction evidence="14">
        <text>5,6-dihydrouridine(16) in tRNA + NAD(+) = uridine(16) in tRNA + NADH + H(+)</text>
        <dbReference type="Rhea" id="RHEA:53380"/>
        <dbReference type="Rhea" id="RHEA-COMP:13543"/>
        <dbReference type="Rhea" id="RHEA-COMP:13544"/>
        <dbReference type="ChEBI" id="CHEBI:15378"/>
        <dbReference type="ChEBI" id="CHEBI:57540"/>
        <dbReference type="ChEBI" id="CHEBI:57945"/>
        <dbReference type="ChEBI" id="CHEBI:65315"/>
        <dbReference type="ChEBI" id="CHEBI:74443"/>
        <dbReference type="EC" id="1.3.1.88"/>
    </reaction>
    <physiologicalReaction direction="right-to-left" evidence="14">
        <dbReference type="Rhea" id="RHEA:53382"/>
    </physiologicalReaction>
</comment>
<evidence type="ECO:0000256" key="6">
    <source>
        <dbReference type="ARBA" id="ARBA00022857"/>
    </source>
</evidence>
<dbReference type="GO" id="GO:0017150">
    <property type="term" value="F:tRNA dihydrouridine synthase activity"/>
    <property type="evidence" value="ECO:0007669"/>
    <property type="project" value="InterPro"/>
</dbReference>
<keyword evidence="7" id="KW-0560">Oxidoreductase</keyword>
<gene>
    <name evidence="19" type="primary">Mo05357</name>
    <name evidence="19" type="ORF">E5Q_05357</name>
</gene>
<dbReference type="SUPFAM" id="SSF51395">
    <property type="entry name" value="FMN-linked oxidoreductases"/>
    <property type="match status" value="1"/>
</dbReference>
<name>G7E759_MIXOS</name>
<reference evidence="19 20" key="2">
    <citation type="journal article" date="2012" name="Open Biol.">
        <title>Characteristics of nucleosomes and linker DNA regions on the genome of the basidiomycete Mixia osmundae revealed by mono- and dinucleosome mapping.</title>
        <authorList>
            <person name="Nishida H."/>
            <person name="Kondo S."/>
            <person name="Matsumoto T."/>
            <person name="Suzuki Y."/>
            <person name="Yoshikawa H."/>
            <person name="Taylor T.D."/>
            <person name="Sugiyama J."/>
        </authorList>
    </citation>
    <scope>NUCLEOTIDE SEQUENCE [LARGE SCALE GENOMIC DNA]</scope>
    <source>
        <strain evidence="20">CBS 9802 / IAM 14324 / JCM 22182 / KY 12970</strain>
    </source>
</reference>
<dbReference type="PROSITE" id="PS01136">
    <property type="entry name" value="UPF0034"/>
    <property type="match status" value="1"/>
</dbReference>
<dbReference type="EC" id="1.3.1.88" evidence="10"/>
<dbReference type="HOGENOM" id="CLU_013299_5_1_1"/>
<comment type="catalytic activity">
    <reaction evidence="11">
        <text>5,6-dihydrouridine(17) in tRNA + NAD(+) = uridine(17) in tRNA + NADH + H(+)</text>
        <dbReference type="Rhea" id="RHEA:53372"/>
        <dbReference type="Rhea" id="RHEA-COMP:13541"/>
        <dbReference type="Rhea" id="RHEA-COMP:13542"/>
        <dbReference type="ChEBI" id="CHEBI:15378"/>
        <dbReference type="ChEBI" id="CHEBI:57540"/>
        <dbReference type="ChEBI" id="CHEBI:57945"/>
        <dbReference type="ChEBI" id="CHEBI:65315"/>
        <dbReference type="ChEBI" id="CHEBI:74443"/>
        <dbReference type="EC" id="1.3.1.88"/>
    </reaction>
    <physiologicalReaction direction="right-to-left" evidence="11">
        <dbReference type="Rhea" id="RHEA:53374"/>
    </physiologicalReaction>
</comment>
<evidence type="ECO:0000256" key="13">
    <source>
        <dbReference type="ARBA" id="ARBA00048342"/>
    </source>
</evidence>
<evidence type="ECO:0000256" key="10">
    <source>
        <dbReference type="ARBA" id="ARBA00038890"/>
    </source>
</evidence>
<dbReference type="Pfam" id="PF01207">
    <property type="entry name" value="Dus"/>
    <property type="match status" value="1"/>
</dbReference>
<keyword evidence="3" id="KW-0288">FMN</keyword>
<dbReference type="GO" id="GO:0050660">
    <property type="term" value="F:flavin adenine dinucleotide binding"/>
    <property type="evidence" value="ECO:0007669"/>
    <property type="project" value="InterPro"/>
</dbReference>
<evidence type="ECO:0000256" key="14">
    <source>
        <dbReference type="ARBA" id="ARBA00048934"/>
    </source>
</evidence>
<dbReference type="InterPro" id="IPR018517">
    <property type="entry name" value="tRNA_hU_synthase_CS"/>
</dbReference>
<feature type="compositionally biased region" description="Low complexity" evidence="17">
    <location>
        <begin position="516"/>
        <end position="526"/>
    </location>
</feature>
<evidence type="ECO:0000256" key="4">
    <source>
        <dbReference type="ARBA" id="ARBA00022664"/>
    </source>
</evidence>
<dbReference type="Proteomes" id="UP000009131">
    <property type="component" value="Unassembled WGS sequence"/>
</dbReference>
<comment type="caution">
    <text evidence="19">The sequence shown here is derived from an EMBL/GenBank/DDBJ whole genome shotgun (WGS) entry which is preliminary data.</text>
</comment>
<dbReference type="PANTHER" id="PTHR11082">
    <property type="entry name" value="TRNA-DIHYDROURIDINE SYNTHASE"/>
    <property type="match status" value="1"/>
</dbReference>
<evidence type="ECO:0000313" key="19">
    <source>
        <dbReference type="EMBL" id="GAA98669.1"/>
    </source>
</evidence>
<dbReference type="OMA" id="KLFRPVW"/>
<feature type="compositionally biased region" description="Basic and acidic residues" evidence="17">
    <location>
        <begin position="483"/>
        <end position="505"/>
    </location>
</feature>
<keyword evidence="8" id="KW-0520">NAD</keyword>
<evidence type="ECO:0000256" key="11">
    <source>
        <dbReference type="ARBA" id="ARBA00047287"/>
    </source>
</evidence>
<evidence type="ECO:0000256" key="16">
    <source>
        <dbReference type="ARBA" id="ARBA00049467"/>
    </source>
</evidence>
<evidence type="ECO:0000256" key="15">
    <source>
        <dbReference type="ARBA" id="ARBA00049447"/>
    </source>
</evidence>
<evidence type="ECO:0000256" key="17">
    <source>
        <dbReference type="SAM" id="MobiDB-lite"/>
    </source>
</evidence>
<accession>G7E759</accession>
<comment type="catalytic activity">
    <reaction evidence="13">
        <text>a 5,6-dihydrouridine in mRNA + NAD(+) = a uridine in mRNA + NADH + H(+)</text>
        <dbReference type="Rhea" id="RHEA:69851"/>
        <dbReference type="Rhea" id="RHEA-COMP:14658"/>
        <dbReference type="Rhea" id="RHEA-COMP:17789"/>
        <dbReference type="ChEBI" id="CHEBI:15378"/>
        <dbReference type="ChEBI" id="CHEBI:57540"/>
        <dbReference type="ChEBI" id="CHEBI:57945"/>
        <dbReference type="ChEBI" id="CHEBI:65315"/>
        <dbReference type="ChEBI" id="CHEBI:74443"/>
    </reaction>
    <physiologicalReaction direction="right-to-left" evidence="13">
        <dbReference type="Rhea" id="RHEA:69853"/>
    </physiologicalReaction>
</comment>
<comment type="catalytic activity">
    <reaction evidence="15">
        <text>a 5,6-dihydrouridine in mRNA + NADP(+) = a uridine in mRNA + NADPH + H(+)</text>
        <dbReference type="Rhea" id="RHEA:69855"/>
        <dbReference type="Rhea" id="RHEA-COMP:14658"/>
        <dbReference type="Rhea" id="RHEA-COMP:17789"/>
        <dbReference type="ChEBI" id="CHEBI:15378"/>
        <dbReference type="ChEBI" id="CHEBI:57783"/>
        <dbReference type="ChEBI" id="CHEBI:58349"/>
        <dbReference type="ChEBI" id="CHEBI:65315"/>
        <dbReference type="ChEBI" id="CHEBI:74443"/>
    </reaction>
    <physiologicalReaction direction="right-to-left" evidence="15">
        <dbReference type="Rhea" id="RHEA:69857"/>
    </physiologicalReaction>
</comment>
<dbReference type="AlphaFoldDB" id="G7E759"/>
<proteinExistence type="inferred from homology"/>
<protein>
    <recommendedName>
        <fullName evidence="10">tRNA-dihydrouridine(16/17) synthase [NAD(P)(+)]</fullName>
        <ecNumber evidence="10">1.3.1.88</ecNumber>
    </recommendedName>
</protein>
<reference evidence="19 20" key="1">
    <citation type="journal article" date="2011" name="J. Gen. Appl. Microbiol.">
        <title>Draft genome sequencing of the enigmatic basidiomycete Mixia osmundae.</title>
        <authorList>
            <person name="Nishida H."/>
            <person name="Nagatsuka Y."/>
            <person name="Sugiyama J."/>
        </authorList>
    </citation>
    <scope>NUCLEOTIDE SEQUENCE [LARGE SCALE GENOMIC DNA]</scope>
    <source>
        <strain evidence="20">CBS 9802 / IAM 14324 / JCM 22182 / KY 12970</strain>
    </source>
</reference>
<comment type="similarity">
    <text evidence="9">Belongs to the Dus family. Dus1 subfamily.</text>
</comment>
<dbReference type="EMBL" id="BABT02000153">
    <property type="protein sequence ID" value="GAA98669.1"/>
    <property type="molecule type" value="Genomic_DNA"/>
</dbReference>
<keyword evidence="20" id="KW-1185">Reference proteome</keyword>
<keyword evidence="4" id="KW-0507">mRNA processing</keyword>
<comment type="catalytic activity">
    <reaction evidence="16">
        <text>5,6-dihydrouridine(17) in tRNA + NADP(+) = uridine(17) in tRNA + NADPH + H(+)</text>
        <dbReference type="Rhea" id="RHEA:53368"/>
        <dbReference type="Rhea" id="RHEA-COMP:13541"/>
        <dbReference type="Rhea" id="RHEA-COMP:13542"/>
        <dbReference type="ChEBI" id="CHEBI:15378"/>
        <dbReference type="ChEBI" id="CHEBI:57783"/>
        <dbReference type="ChEBI" id="CHEBI:58349"/>
        <dbReference type="ChEBI" id="CHEBI:65315"/>
        <dbReference type="ChEBI" id="CHEBI:74443"/>
        <dbReference type="EC" id="1.3.1.88"/>
    </reaction>
    <physiologicalReaction direction="right-to-left" evidence="16">
        <dbReference type="Rhea" id="RHEA:53370"/>
    </physiologicalReaction>
</comment>
<dbReference type="eggNOG" id="KOG2335">
    <property type="taxonomic scope" value="Eukaryota"/>
</dbReference>
<comment type="catalytic activity">
    <reaction evidence="12">
        <text>5,6-dihydrouridine(16) in tRNA + NADP(+) = uridine(16) in tRNA + NADPH + H(+)</text>
        <dbReference type="Rhea" id="RHEA:53376"/>
        <dbReference type="Rhea" id="RHEA-COMP:13543"/>
        <dbReference type="Rhea" id="RHEA-COMP:13544"/>
        <dbReference type="ChEBI" id="CHEBI:15378"/>
        <dbReference type="ChEBI" id="CHEBI:57783"/>
        <dbReference type="ChEBI" id="CHEBI:58349"/>
        <dbReference type="ChEBI" id="CHEBI:65315"/>
        <dbReference type="ChEBI" id="CHEBI:74443"/>
        <dbReference type="EC" id="1.3.1.88"/>
    </reaction>
    <physiologicalReaction direction="right-to-left" evidence="12">
        <dbReference type="Rhea" id="RHEA:53378"/>
    </physiologicalReaction>
</comment>
<dbReference type="InParanoid" id="G7E759"/>
<comment type="cofactor">
    <cofactor evidence="1">
        <name>FMN</name>
        <dbReference type="ChEBI" id="CHEBI:58210"/>
    </cofactor>
</comment>
<dbReference type="STRING" id="764103.G7E759"/>
<evidence type="ECO:0000313" key="20">
    <source>
        <dbReference type="Proteomes" id="UP000009131"/>
    </source>
</evidence>
<sequence length="542" mass="59674">MGSVPRAKKLESWELYKSIGQPRHVVAPMVDQSELAWRIISRLHGADLCYTPMFHAGLFAGQHSAKYQQEYFGIAEGEEGSAIIDRPLIAQFCAHDPEVLLKAASILADKGLVDAVDLNLGCPQGIAKRGRYGAFLMEEPELIESLISALHKRLSVPVTAKFRCFDTTERTVEYARMLERAGAQILTLHGRTREQKGQLTGLADWRKIEAVKRAVKVPVFANGNILTSADVTRCIAQTGVQGVMSAEGNLYNPFLFLPNSSRSDAYLKSLPDYLSQPLAALETDTDRQAYTTATHASVLHMARQYLTIVMHLKTQTGTSAVKSHLFRMWQHFLNEDDFVPLRNELGDGTKRATLDRQGKLKALLELVDEVEQTFARRGVTGIAPYVTLQEGEKPPVWYCHSRLRPLIAQDPIRDSAEPDAKRTKLHTTLLSEAKPCVGPSCRAMAAARCSKGTCAACCSRVPKEGATSDEEAYALCEAHAEKAAKHKEKRESKRLNKQLAKERHASQHGKISQNRTTPTAAAAADTGLPLETDQPGAEPATV</sequence>
<evidence type="ECO:0000256" key="12">
    <source>
        <dbReference type="ARBA" id="ARBA00047652"/>
    </source>
</evidence>
<dbReference type="RefSeq" id="XP_014567525.1">
    <property type="nucleotide sequence ID" value="XM_014712039.1"/>
</dbReference>